<dbReference type="Pfam" id="PF00147">
    <property type="entry name" value="Fibrinogen_C"/>
    <property type="match status" value="3"/>
</dbReference>
<dbReference type="NCBIfam" id="NF040941">
    <property type="entry name" value="GGGWT_bact"/>
    <property type="match status" value="1"/>
</dbReference>
<dbReference type="PROSITE" id="PS51406">
    <property type="entry name" value="FIBRINOGEN_C_2"/>
    <property type="match status" value="1"/>
</dbReference>
<feature type="transmembrane region" description="Helical" evidence="4">
    <location>
        <begin position="12"/>
        <end position="31"/>
    </location>
</feature>
<keyword evidence="8" id="KW-1185">Reference proteome</keyword>
<dbReference type="VEuPathDB" id="VectorBase:ISCP_026544"/>
<dbReference type="EMBL" id="ABJB010006039">
    <property type="status" value="NOT_ANNOTATED_CDS"/>
    <property type="molecule type" value="Genomic_DNA"/>
</dbReference>
<dbReference type="PROSITE" id="PS00514">
    <property type="entry name" value="FIBRINOGEN_C_1"/>
    <property type="match status" value="1"/>
</dbReference>
<sequence>SFLKYCASLSRTQIYCLLYCILSNSFFVFYLQLIQRRHDGSVEFQREWNDYKHGFGNVAGEFWLGELKIIVYIEPMLTQKRGRNISGVYRIRPLNSLEPLFVYCDMETDGGGWTVSVDWDGLSPHAAMGFSTPDVDNDQWEEGSCARDQQGSWWYNQCGSSSLNGGYLQGPAQLSRQGLHWLPWPSALRSSALLLRPV</sequence>
<accession>B7QB88</accession>
<dbReference type="InterPro" id="IPR014716">
    <property type="entry name" value="Fibrinogen_a/b/g_C_1"/>
</dbReference>
<dbReference type="GO" id="GO:0005576">
    <property type="term" value="C:extracellular region"/>
    <property type="evidence" value="ECO:0007669"/>
    <property type="project" value="UniProtKB-SubCell"/>
</dbReference>
<evidence type="ECO:0000313" key="8">
    <source>
        <dbReference type="Proteomes" id="UP000001555"/>
    </source>
</evidence>
<dbReference type="OrthoDB" id="6145874at2759"/>
<dbReference type="AlphaFoldDB" id="B7QB88"/>
<dbReference type="EMBL" id="ABJB010258477">
    <property type="status" value="NOT_ANNOTATED_CDS"/>
    <property type="molecule type" value="Genomic_DNA"/>
</dbReference>
<dbReference type="STRING" id="6945.B7QB88"/>
<dbReference type="VEuPathDB" id="VectorBase:ISCW022063"/>
<dbReference type="HOGENOM" id="CLU_038628_6_2_1"/>
<dbReference type="VEuPathDB" id="VectorBase:ISCI022063"/>
<dbReference type="SUPFAM" id="SSF56496">
    <property type="entry name" value="Fibrinogen C-terminal domain-like"/>
    <property type="match status" value="1"/>
</dbReference>
<keyword evidence="4" id="KW-1133">Transmembrane helix</keyword>
<dbReference type="EnsemblMetazoa" id="ISCW022063-RA">
    <property type="protein sequence ID" value="ISCW022063-PA"/>
    <property type="gene ID" value="ISCW022063"/>
</dbReference>
<evidence type="ECO:0000313" key="6">
    <source>
        <dbReference type="EMBL" id="EEC16110.1"/>
    </source>
</evidence>
<keyword evidence="4" id="KW-0812">Transmembrane</keyword>
<dbReference type="PaxDb" id="6945-B7QB88"/>
<gene>
    <name evidence="6" type="ORF">IscW_ISCW022063</name>
</gene>
<feature type="domain" description="Fibrinogen C-terminal" evidence="5">
    <location>
        <begin position="1"/>
        <end position="198"/>
    </location>
</feature>
<dbReference type="InterPro" id="IPR036056">
    <property type="entry name" value="Fibrinogen-like_C"/>
</dbReference>
<reference evidence="6 8" key="1">
    <citation type="submission" date="2008-03" db="EMBL/GenBank/DDBJ databases">
        <title>Annotation of Ixodes scapularis.</title>
        <authorList>
            <consortium name="Ixodes scapularis Genome Project Consortium"/>
            <person name="Caler E."/>
            <person name="Hannick L.I."/>
            <person name="Bidwell S."/>
            <person name="Joardar V."/>
            <person name="Thiagarajan M."/>
            <person name="Amedeo P."/>
            <person name="Galinsky K.J."/>
            <person name="Schobel S."/>
            <person name="Inman J."/>
            <person name="Hostetler J."/>
            <person name="Miller J."/>
            <person name="Hammond M."/>
            <person name="Megy K."/>
            <person name="Lawson D."/>
            <person name="Kodira C."/>
            <person name="Sutton G."/>
            <person name="Meyer J."/>
            <person name="Hill C.A."/>
            <person name="Birren B."/>
            <person name="Nene V."/>
            <person name="Collins F."/>
            <person name="Alarcon-Chaidez F."/>
            <person name="Wikel S."/>
            <person name="Strausberg R."/>
        </authorList>
    </citation>
    <scope>NUCLEOTIDE SEQUENCE [LARGE SCALE GENOMIC DNA]</scope>
    <source>
        <strain evidence="8">Wikel</strain>
        <strain evidence="6">Wikel colony</strain>
    </source>
</reference>
<evidence type="ECO:0000256" key="2">
    <source>
        <dbReference type="ARBA" id="ARBA00022525"/>
    </source>
</evidence>
<dbReference type="InParanoid" id="B7QB88"/>
<proteinExistence type="predicted"/>
<dbReference type="InterPro" id="IPR002181">
    <property type="entry name" value="Fibrinogen_a/b/g_C_dom"/>
</dbReference>
<keyword evidence="4" id="KW-0472">Membrane</keyword>
<dbReference type="Gene3D" id="4.10.530.10">
    <property type="entry name" value="Gamma-fibrinogen Carboxyl Terminal Fragment, domain 2"/>
    <property type="match status" value="1"/>
</dbReference>
<protein>
    <submittedName>
        <fullName evidence="6">Ixoderin, putative</fullName>
    </submittedName>
</protein>
<reference evidence="7" key="2">
    <citation type="submission" date="2020-05" db="UniProtKB">
        <authorList>
            <consortium name="EnsemblMetazoa"/>
        </authorList>
    </citation>
    <scope>IDENTIFICATION</scope>
    <source>
        <strain evidence="7">wikel</strain>
    </source>
</reference>
<evidence type="ECO:0000313" key="7">
    <source>
        <dbReference type="EnsemblMetazoa" id="ISCW022063-PA"/>
    </source>
</evidence>
<dbReference type="EMBL" id="DS899572">
    <property type="protein sequence ID" value="EEC16110.1"/>
    <property type="molecule type" value="Genomic_DNA"/>
</dbReference>
<keyword evidence="3" id="KW-1015">Disulfide bond</keyword>
<dbReference type="PANTHER" id="PTHR47221:SF7">
    <property type="entry name" value="FIBRINOGEN BETA CHAIN"/>
    <property type="match status" value="1"/>
</dbReference>
<evidence type="ECO:0000256" key="4">
    <source>
        <dbReference type="SAM" id="Phobius"/>
    </source>
</evidence>
<dbReference type="PANTHER" id="PTHR47221">
    <property type="entry name" value="FIBRINOGEN ALPHA CHAIN"/>
    <property type="match status" value="1"/>
</dbReference>
<feature type="non-terminal residue" evidence="6">
    <location>
        <position position="198"/>
    </location>
</feature>
<dbReference type="Gene3D" id="3.90.215.10">
    <property type="entry name" value="Gamma Fibrinogen, chain A, domain 1"/>
    <property type="match status" value="2"/>
</dbReference>
<evidence type="ECO:0000259" key="5">
    <source>
        <dbReference type="PROSITE" id="PS51406"/>
    </source>
</evidence>
<comment type="subcellular location">
    <subcellularLocation>
        <location evidence="1">Secreted</location>
    </subcellularLocation>
</comment>
<keyword evidence="2" id="KW-0964">Secreted</keyword>
<feature type="non-terminal residue" evidence="6">
    <location>
        <position position="1"/>
    </location>
</feature>
<evidence type="ECO:0000256" key="1">
    <source>
        <dbReference type="ARBA" id="ARBA00004613"/>
    </source>
</evidence>
<evidence type="ECO:0000256" key="3">
    <source>
        <dbReference type="ARBA" id="ARBA00023157"/>
    </source>
</evidence>
<dbReference type="Proteomes" id="UP000001555">
    <property type="component" value="Unassembled WGS sequence"/>
</dbReference>
<name>B7QB88_IXOSC</name>
<dbReference type="InterPro" id="IPR037579">
    <property type="entry name" value="FIB_ANG-like"/>
</dbReference>
<organism>
    <name type="scientific">Ixodes scapularis</name>
    <name type="common">Black-legged tick</name>
    <name type="synonym">Deer tick</name>
    <dbReference type="NCBI Taxonomy" id="6945"/>
    <lineage>
        <taxon>Eukaryota</taxon>
        <taxon>Metazoa</taxon>
        <taxon>Ecdysozoa</taxon>
        <taxon>Arthropoda</taxon>
        <taxon>Chelicerata</taxon>
        <taxon>Arachnida</taxon>
        <taxon>Acari</taxon>
        <taxon>Parasitiformes</taxon>
        <taxon>Ixodida</taxon>
        <taxon>Ixodoidea</taxon>
        <taxon>Ixodidae</taxon>
        <taxon>Ixodinae</taxon>
        <taxon>Ixodes</taxon>
    </lineage>
</organism>
<dbReference type="SMART" id="SM00186">
    <property type="entry name" value="FBG"/>
    <property type="match status" value="1"/>
</dbReference>
<dbReference type="InterPro" id="IPR020837">
    <property type="entry name" value="Fibrinogen_CS"/>
</dbReference>
<dbReference type="EMBL" id="ABJB010509346">
    <property type="status" value="NOT_ANNOTATED_CDS"/>
    <property type="molecule type" value="Genomic_DNA"/>
</dbReference>